<keyword evidence="1" id="KW-0560">Oxidoreductase</keyword>
<sequence>MSSSGNQQQCRRLGRWTTAEKALEGIDVKGKVAIVTGGSSGIGVETCRALAKAGARVYLCARDMATAERVAEDIKRAAPGSDVRLQLLDLCDLASVRGAAEQLRAAEPAVHMLILNAGVMACPLMHTKDGLEMQTGVNHVAHFYLTQLLLPALTSHGSPARVVSVSSSAHAFGGLEVDDLNWEARAKAGKYGPWIAYGQSKLCNVLFARELAKRLSGTQVSAFSLHPGIITTKLQRHQGWPLQLVLLALWPWSKTVKQGASTSIYAATAPELAGRSGAYLDNCRPARCSAAGADEQLAGRLWTATEALL</sequence>
<dbReference type="CDD" id="cd05327">
    <property type="entry name" value="retinol-DH_like_SDR_c_like"/>
    <property type="match status" value="1"/>
</dbReference>
<evidence type="ECO:0000256" key="1">
    <source>
        <dbReference type="ARBA" id="ARBA00023002"/>
    </source>
</evidence>
<dbReference type="Proteomes" id="UP001054857">
    <property type="component" value="Unassembled WGS sequence"/>
</dbReference>
<organism evidence="2 3">
    <name type="scientific">Astrephomene gubernaculifera</name>
    <dbReference type="NCBI Taxonomy" id="47775"/>
    <lineage>
        <taxon>Eukaryota</taxon>
        <taxon>Viridiplantae</taxon>
        <taxon>Chlorophyta</taxon>
        <taxon>core chlorophytes</taxon>
        <taxon>Chlorophyceae</taxon>
        <taxon>CS clade</taxon>
        <taxon>Chlamydomonadales</taxon>
        <taxon>Astrephomenaceae</taxon>
        <taxon>Astrephomene</taxon>
    </lineage>
</organism>
<name>A0AAD3HGT7_9CHLO</name>
<reference evidence="2 3" key="1">
    <citation type="journal article" date="2021" name="Sci. Rep.">
        <title>Genome sequencing of the multicellular alga Astrephomene provides insights into convergent evolution of germ-soma differentiation.</title>
        <authorList>
            <person name="Yamashita S."/>
            <person name="Yamamoto K."/>
            <person name="Matsuzaki R."/>
            <person name="Suzuki S."/>
            <person name="Yamaguchi H."/>
            <person name="Hirooka S."/>
            <person name="Minakuchi Y."/>
            <person name="Miyagishima S."/>
            <person name="Kawachi M."/>
            <person name="Toyoda A."/>
            <person name="Nozaki H."/>
        </authorList>
    </citation>
    <scope>NUCLEOTIDE SEQUENCE [LARGE SCALE GENOMIC DNA]</scope>
    <source>
        <strain evidence="2 3">NIES-4017</strain>
    </source>
</reference>
<dbReference type="EMBL" id="BMAR01000001">
    <property type="protein sequence ID" value="GFR40056.1"/>
    <property type="molecule type" value="Genomic_DNA"/>
</dbReference>
<dbReference type="PANTHER" id="PTHR43157:SF31">
    <property type="entry name" value="PHOSPHATIDYLINOSITOL-GLYCAN BIOSYNTHESIS CLASS F PROTEIN"/>
    <property type="match status" value="1"/>
</dbReference>
<dbReference type="AlphaFoldDB" id="A0AAD3HGT7"/>
<dbReference type="InterPro" id="IPR002347">
    <property type="entry name" value="SDR_fam"/>
</dbReference>
<feature type="non-terminal residue" evidence="2">
    <location>
        <position position="309"/>
    </location>
</feature>
<dbReference type="PANTHER" id="PTHR43157">
    <property type="entry name" value="PHOSPHATIDYLINOSITOL-GLYCAN BIOSYNTHESIS CLASS F PROTEIN-RELATED"/>
    <property type="match status" value="1"/>
</dbReference>
<gene>
    <name evidence="2" type="ORF">Agub_g594</name>
</gene>
<dbReference type="PRINTS" id="PR00081">
    <property type="entry name" value="GDHRDH"/>
</dbReference>
<evidence type="ECO:0000313" key="3">
    <source>
        <dbReference type="Proteomes" id="UP001054857"/>
    </source>
</evidence>
<comment type="caution">
    <text evidence="2">The sequence shown here is derived from an EMBL/GenBank/DDBJ whole genome shotgun (WGS) entry which is preliminary data.</text>
</comment>
<protein>
    <submittedName>
        <fullName evidence="2">Uncharacterized protein</fullName>
    </submittedName>
</protein>
<proteinExistence type="predicted"/>
<dbReference type="Gene3D" id="3.40.50.720">
    <property type="entry name" value="NAD(P)-binding Rossmann-like Domain"/>
    <property type="match status" value="1"/>
</dbReference>
<accession>A0AAD3HGT7</accession>
<keyword evidence="3" id="KW-1185">Reference proteome</keyword>
<dbReference type="GO" id="GO:0016491">
    <property type="term" value="F:oxidoreductase activity"/>
    <property type="evidence" value="ECO:0007669"/>
    <property type="project" value="UniProtKB-KW"/>
</dbReference>
<evidence type="ECO:0000313" key="2">
    <source>
        <dbReference type="EMBL" id="GFR40056.1"/>
    </source>
</evidence>
<dbReference type="SUPFAM" id="SSF51735">
    <property type="entry name" value="NAD(P)-binding Rossmann-fold domains"/>
    <property type="match status" value="1"/>
</dbReference>
<dbReference type="InterPro" id="IPR036291">
    <property type="entry name" value="NAD(P)-bd_dom_sf"/>
</dbReference>
<dbReference type="Pfam" id="PF00106">
    <property type="entry name" value="adh_short"/>
    <property type="match status" value="1"/>
</dbReference>